<dbReference type="InParanoid" id="A0A077ZSJ6"/>
<proteinExistence type="predicted"/>
<dbReference type="PANTHER" id="PTHR47691:SF3">
    <property type="entry name" value="HTH-TYPE TRANSCRIPTIONAL REGULATOR RV0890C-RELATED"/>
    <property type="match status" value="1"/>
</dbReference>
<name>A0A077ZSJ6_STYLE</name>
<dbReference type="SUPFAM" id="SSF48452">
    <property type="entry name" value="TPR-like"/>
    <property type="match status" value="1"/>
</dbReference>
<organism evidence="5 6">
    <name type="scientific">Stylonychia lemnae</name>
    <name type="common">Ciliate</name>
    <dbReference type="NCBI Taxonomy" id="5949"/>
    <lineage>
        <taxon>Eukaryota</taxon>
        <taxon>Sar</taxon>
        <taxon>Alveolata</taxon>
        <taxon>Ciliophora</taxon>
        <taxon>Intramacronucleata</taxon>
        <taxon>Spirotrichea</taxon>
        <taxon>Stichotrichia</taxon>
        <taxon>Sporadotrichida</taxon>
        <taxon>Oxytrichidae</taxon>
        <taxon>Stylonychinae</taxon>
        <taxon>Stylonychia</taxon>
    </lineage>
</organism>
<feature type="compositionally biased region" description="Basic and acidic residues" evidence="2">
    <location>
        <begin position="591"/>
        <end position="601"/>
    </location>
</feature>
<gene>
    <name evidence="5" type="primary">Contig16264.g798</name>
    <name evidence="5" type="ORF">STYLEM_395</name>
</gene>
<feature type="compositionally biased region" description="Polar residues" evidence="2">
    <location>
        <begin position="242"/>
        <end position="254"/>
    </location>
</feature>
<dbReference type="PANTHER" id="PTHR47691">
    <property type="entry name" value="REGULATOR-RELATED"/>
    <property type="match status" value="1"/>
</dbReference>
<dbReference type="Pfam" id="PF20703">
    <property type="entry name" value="nSTAND1"/>
    <property type="match status" value="1"/>
</dbReference>
<evidence type="ECO:0000259" key="3">
    <source>
        <dbReference type="Pfam" id="PF12770"/>
    </source>
</evidence>
<feature type="region of interest" description="Disordered" evidence="2">
    <location>
        <begin position="1169"/>
        <end position="1224"/>
    </location>
</feature>
<evidence type="ECO:0000313" key="6">
    <source>
        <dbReference type="Proteomes" id="UP000039865"/>
    </source>
</evidence>
<evidence type="ECO:0000256" key="1">
    <source>
        <dbReference type="SAM" id="Coils"/>
    </source>
</evidence>
<dbReference type="InterPro" id="IPR011990">
    <property type="entry name" value="TPR-like_helical_dom_sf"/>
</dbReference>
<dbReference type="SUPFAM" id="SSF52540">
    <property type="entry name" value="P-loop containing nucleoside triphosphate hydrolases"/>
    <property type="match status" value="1"/>
</dbReference>
<dbReference type="InterPro" id="IPR049052">
    <property type="entry name" value="nSTAND1"/>
</dbReference>
<feature type="region of interest" description="Disordered" evidence="2">
    <location>
        <begin position="214"/>
        <end position="257"/>
    </location>
</feature>
<dbReference type="InterPro" id="IPR024983">
    <property type="entry name" value="CHAT_dom"/>
</dbReference>
<dbReference type="Gene3D" id="3.40.50.300">
    <property type="entry name" value="P-loop containing nucleotide triphosphate hydrolases"/>
    <property type="match status" value="1"/>
</dbReference>
<feature type="region of interest" description="Disordered" evidence="2">
    <location>
        <begin position="591"/>
        <end position="614"/>
    </location>
</feature>
<feature type="compositionally biased region" description="Polar residues" evidence="2">
    <location>
        <begin position="65"/>
        <end position="87"/>
    </location>
</feature>
<feature type="region of interest" description="Disordered" evidence="2">
    <location>
        <begin position="1"/>
        <end position="41"/>
    </location>
</feature>
<feature type="domain" description="CHAT" evidence="3">
    <location>
        <begin position="368"/>
        <end position="572"/>
    </location>
</feature>
<dbReference type="Pfam" id="PF12770">
    <property type="entry name" value="CHAT"/>
    <property type="match status" value="1"/>
</dbReference>
<dbReference type="Proteomes" id="UP000039865">
    <property type="component" value="Unassembled WGS sequence"/>
</dbReference>
<sequence>MVNTQNDHLVSETESGRSSVLFERSHTDRQKQEEKQIEIKDNDSFEFDGQRFIVELEDTFCSSSSPVNHKQVYQQQETKSMPRTDNYFSPAIDNSESKKGFESRQSLIDINLEYHDIQIFSASQQINYDASLKMEPIRMLNFTNQEIQVDDAEIKRDMEQLKKQQEEEKVEKKKDEEIQKPQEVKQESQEEDLNRFYEELQRKLALELELELMDDEEREQMEKQEEERMKKQEEERKLQHNEPVQEQYQHSHSAQNHHKVKSEMLGANVHNNLMKSQDFTSSKNSANNINMDILSRDSMAQSIQSAENPKFRRFLSMGESKEFRYDRFARLQQVNSEKQQLIEQLNQAKQQLESYGSYYIGNNGDRSIADAPLHLAFLFASPLVMRGQGAKGESQDNFSIIPLIEFVKEFKEIRNSIKETKRLIRLRAKQATIENLSLILAQNPLALHFSGHGIENNKENFGRRFKQRQADGNYLLFETEDGEGELVSEKTLSEFIHSSNTKLEFVFVASCYSEFAGKIFLNAGAKHVICVKSGQQIADLAVITFSKSFYHSVFSQTMTICDAFNMAQKQVQVKYGTGESNKFSILINEESHSPDHRDKAKVNQSGTYKSMKSNDSDGHRCKIFGTLKQGDLEWLDPKPRFKDYPAKVDNFIGRQKEMYEIIHNIYNHRLVTMIGLPGIGKTSISKNAVHYIIERKIFKQGVIFMQLKGYLSFELFMKKLVVNFVLQNFELDSDQAKEIQNSNIEQLLQISLHFLKEQEENLLLVFDNVEDLLTHDKQAFRIFINDLLMQIPNLHILMTSRKTLGTLQDVSEKILVLQELSPVYTVDLFVSRSRELKDSEIKELLEYEPETYLLVSDKSYQRYQKVKKLEDHHLFKIFGGNPHAITLAAPLLIRMSLKELYLLLNSKQMFDTLKVEGIEDSTVASLRVSLEASITVLQREDPSAYNFFFLIGMLPGGIEEDELVELWGPDYSKHIEILLNFSLIQRKDHKNDSKRTISLPPFMSNYADAKISQDNKVMFQNDLCHYYANICKKILDNNSRSYKKQVRQSELNHQVMEKLLKHETNIYACIYRMVDQKPEEIQQYKENNQNFQQQNSQRLRRISTLFQLEAIDFKKSQTVIETTEEVNEDDELSALYQSKGKPRINEVNIVDQSEYKPFQNIISQTPKQEQQKSFLFSSSENEQKSQSLLSPTPLVEEASNESDSDMLSSEGQHESKASPTQKKSYLQIETITTENEMDVKTQKQLNDILRVSNGLFQKFSQNVGQPHLLQMIKSPDVERKTFFRRQTLGKNDHIPSLLLRQNLNQKKTKVKIDELHAAEQLIIYYAMNLFLLHENENAIHMMTELALKAMGSQLYEANIYRILGLIYLNKNDVEKCLESFKKSKKSFQAANSKYGIGLTKFSIGYVYRSKQAEFITKLGDEQTIRLAKANFDSALNIFEDLNHIMGQALCHGQLSHVDKYLSNKMASNEHAQHHKRLMQVYTKYPNKKDCPFVARVHGNDISLMSEIVYDNETRNMFPSSGATFPLKGRKILKSQFSDLDIPDNLSTIQHHSSVQMPVNEEIASLTLKNQGSMFNVGCEYSPLNNHSPHLHRYDTKDINLISDYSSSFNEQVNMQSTQININNNNLSPSTPILSTDATSIDSTVVMNFDPNVMNKQKSTQLQNKLIKMVSNLEVVVEEDESQRPSLVISVGSTKQSQQFEKQLHEKNNILERKKSYEKTKDTSLLGIDEKDKMSSRLNKSANKIKPIIPKQQLLSSVLANRKKL</sequence>
<evidence type="ECO:0000256" key="2">
    <source>
        <dbReference type="SAM" id="MobiDB-lite"/>
    </source>
</evidence>
<dbReference type="EMBL" id="CCKQ01000390">
    <property type="protein sequence ID" value="CDW71451.1"/>
    <property type="molecule type" value="Genomic_DNA"/>
</dbReference>
<feature type="domain" description="Novel STAND NTPase 1" evidence="4">
    <location>
        <begin position="647"/>
        <end position="802"/>
    </location>
</feature>
<keyword evidence="1" id="KW-0175">Coiled coil</keyword>
<reference evidence="5 6" key="1">
    <citation type="submission" date="2014-06" db="EMBL/GenBank/DDBJ databases">
        <authorList>
            <person name="Swart Estienne"/>
        </authorList>
    </citation>
    <scope>NUCLEOTIDE SEQUENCE [LARGE SCALE GENOMIC DNA]</scope>
    <source>
        <strain evidence="5 6">130c</strain>
    </source>
</reference>
<feature type="region of interest" description="Disordered" evidence="2">
    <location>
        <begin position="65"/>
        <end position="98"/>
    </location>
</feature>
<dbReference type="Gene3D" id="1.25.40.10">
    <property type="entry name" value="Tetratricopeptide repeat domain"/>
    <property type="match status" value="1"/>
</dbReference>
<accession>A0A077ZSJ6</accession>
<feature type="compositionally biased region" description="Polar residues" evidence="2">
    <location>
        <begin position="602"/>
        <end position="611"/>
    </location>
</feature>
<feature type="compositionally biased region" description="Basic and acidic residues" evidence="2">
    <location>
        <begin position="23"/>
        <end position="41"/>
    </location>
</feature>
<feature type="region of interest" description="Disordered" evidence="2">
    <location>
        <begin position="165"/>
        <end position="192"/>
    </location>
</feature>
<dbReference type="InterPro" id="IPR027417">
    <property type="entry name" value="P-loop_NTPase"/>
</dbReference>
<keyword evidence="6" id="KW-1185">Reference proteome</keyword>
<feature type="coiled-coil region" evidence="1">
    <location>
        <begin position="328"/>
        <end position="358"/>
    </location>
</feature>
<feature type="coiled-coil region" evidence="1">
    <location>
        <begin position="1074"/>
        <end position="1101"/>
    </location>
</feature>
<feature type="compositionally biased region" description="Basic and acidic residues" evidence="2">
    <location>
        <begin position="220"/>
        <end position="240"/>
    </location>
</feature>
<protein>
    <submittedName>
        <fullName evidence="5">Uncharacterized protein</fullName>
    </submittedName>
</protein>
<feature type="compositionally biased region" description="Polar residues" evidence="2">
    <location>
        <begin position="1169"/>
        <end position="1190"/>
    </location>
</feature>
<dbReference type="OrthoDB" id="435892at2759"/>
<evidence type="ECO:0000313" key="5">
    <source>
        <dbReference type="EMBL" id="CDW71451.1"/>
    </source>
</evidence>
<evidence type="ECO:0000259" key="4">
    <source>
        <dbReference type="Pfam" id="PF20703"/>
    </source>
</evidence>